<feature type="region of interest" description="Disordered" evidence="1">
    <location>
        <begin position="36"/>
        <end position="61"/>
    </location>
</feature>
<feature type="region of interest" description="Disordered" evidence="1">
    <location>
        <begin position="537"/>
        <end position="580"/>
    </location>
</feature>
<feature type="compositionally biased region" description="Basic and acidic residues" evidence="1">
    <location>
        <begin position="41"/>
        <end position="61"/>
    </location>
</feature>
<proteinExistence type="predicted"/>
<dbReference type="AlphaFoldDB" id="A0A1I7VBW2"/>
<evidence type="ECO:0000256" key="1">
    <source>
        <dbReference type="SAM" id="MobiDB-lite"/>
    </source>
</evidence>
<organism evidence="2 3">
    <name type="scientific">Loa loa</name>
    <name type="common">Eye worm</name>
    <name type="synonym">Filaria loa</name>
    <dbReference type="NCBI Taxonomy" id="7209"/>
    <lineage>
        <taxon>Eukaryota</taxon>
        <taxon>Metazoa</taxon>
        <taxon>Ecdysozoa</taxon>
        <taxon>Nematoda</taxon>
        <taxon>Chromadorea</taxon>
        <taxon>Rhabditida</taxon>
        <taxon>Spirurina</taxon>
        <taxon>Spiruromorpha</taxon>
        <taxon>Filarioidea</taxon>
        <taxon>Onchocercidae</taxon>
        <taxon>Loa</taxon>
    </lineage>
</organism>
<evidence type="ECO:0000313" key="2">
    <source>
        <dbReference type="Proteomes" id="UP000095285"/>
    </source>
</evidence>
<sequence length="613" mass="67694">MPSHNLVSSFRRRRIRRLREARLYFLSSGHKARDTPLSVLKQEDNSKNDELLEKNDTKPDGIREELQKSDLQSKPHPNVGSTICNMESLRSVPEAKSGALFYEIGTMNDQNIEQNDNILHSSMAYPASPIANKAGENSLHSELGTQSDRKPTVKEYEECVTVPVVQIPDSSREFVVTQDAKNMGSLGTTQTTNSLPRRSPETVITIVNDDASISATNSSVIIVNISTGQKKRDNVNNANNNSSKSADDSEVGLPLVNKVTGTEVPSESLAMKTTSLSDGIRTVDRIHSTEAKTPMAIYIDSASSAATTNRSSASVNTEEQGVRTVFSKKCGEDEDNATSSKINSKGCSDSVLIERNSEGENNLISKSEKSQNVILEQNLGTKLRESPKQKTNLEANQSDMQVWDTSKNNSKLSEVSRNIKEPKLLSVERSEFEHVSNNFGYDKENDSAKNSQSSHISVDSEHKYRSKDVRRTSHIVSNSGKTQESSTIDKNSDNKKRVTLVAPPVVDMDLETESEKAELFSDSEGQLSSPKQTAKTTASAIPTEVPNLQQKYQSESETSFEADFTPRDGRMQGNSTPMNSLRKTKIDLDLNTDICGLPTQNSYDPDFKEYDFI</sequence>
<reference evidence="2" key="1">
    <citation type="submission" date="2012-04" db="EMBL/GenBank/DDBJ databases">
        <title>The Genome Sequence of Loa loa.</title>
        <authorList>
            <consortium name="The Broad Institute Genome Sequencing Platform"/>
            <consortium name="Broad Institute Genome Sequencing Center for Infectious Disease"/>
            <person name="Nutman T.B."/>
            <person name="Fink D.L."/>
            <person name="Russ C."/>
            <person name="Young S."/>
            <person name="Zeng Q."/>
            <person name="Gargeya S."/>
            <person name="Alvarado L."/>
            <person name="Berlin A."/>
            <person name="Chapman S.B."/>
            <person name="Chen Z."/>
            <person name="Freedman E."/>
            <person name="Gellesch M."/>
            <person name="Goldberg J."/>
            <person name="Griggs A."/>
            <person name="Gujja S."/>
            <person name="Heilman E.R."/>
            <person name="Heiman D."/>
            <person name="Howarth C."/>
            <person name="Mehta T."/>
            <person name="Neiman D."/>
            <person name="Pearson M."/>
            <person name="Roberts A."/>
            <person name="Saif S."/>
            <person name="Shea T."/>
            <person name="Shenoy N."/>
            <person name="Sisk P."/>
            <person name="Stolte C."/>
            <person name="Sykes S."/>
            <person name="White J."/>
            <person name="Yandava C."/>
            <person name="Haas B."/>
            <person name="Henn M.R."/>
            <person name="Nusbaum C."/>
            <person name="Birren B."/>
        </authorList>
    </citation>
    <scope>NUCLEOTIDE SEQUENCE [LARGE SCALE GENOMIC DNA]</scope>
</reference>
<feature type="compositionally biased region" description="Polar residues" evidence="1">
    <location>
        <begin position="448"/>
        <end position="457"/>
    </location>
</feature>
<feature type="compositionally biased region" description="Polar residues" evidence="1">
    <location>
        <begin position="537"/>
        <end position="559"/>
    </location>
</feature>
<feature type="compositionally biased region" description="Polar residues" evidence="1">
    <location>
        <begin position="389"/>
        <end position="416"/>
    </location>
</feature>
<feature type="region of interest" description="Disordered" evidence="1">
    <location>
        <begin position="438"/>
        <end position="496"/>
    </location>
</feature>
<dbReference type="WBParaSite" id="EN70_1205">
    <property type="protein sequence ID" value="EN70_1205"/>
    <property type="gene ID" value="EN70_1205"/>
</dbReference>
<feature type="compositionally biased region" description="Low complexity" evidence="1">
    <location>
        <begin position="235"/>
        <end position="244"/>
    </location>
</feature>
<protein>
    <submittedName>
        <fullName evidence="3">Doublecortin family protein</fullName>
    </submittedName>
</protein>
<feature type="compositionally biased region" description="Polar residues" evidence="1">
    <location>
        <begin position="474"/>
        <end position="489"/>
    </location>
</feature>
<feature type="compositionally biased region" description="Basic and acidic residues" evidence="1">
    <location>
        <begin position="458"/>
        <end position="471"/>
    </location>
</feature>
<feature type="region of interest" description="Disordered" evidence="1">
    <location>
        <begin position="383"/>
        <end position="416"/>
    </location>
</feature>
<feature type="region of interest" description="Disordered" evidence="1">
    <location>
        <begin position="229"/>
        <end position="252"/>
    </location>
</feature>
<reference evidence="3" key="2">
    <citation type="submission" date="2016-11" db="UniProtKB">
        <authorList>
            <consortium name="WormBaseParasite"/>
        </authorList>
    </citation>
    <scope>IDENTIFICATION</scope>
</reference>
<dbReference type="Proteomes" id="UP000095285">
    <property type="component" value="Unassembled WGS sequence"/>
</dbReference>
<dbReference type="STRING" id="7209.A0A1I7VBW2"/>
<evidence type="ECO:0000313" key="3">
    <source>
        <dbReference type="WBParaSite" id="EN70_1205"/>
    </source>
</evidence>
<keyword evidence="2" id="KW-1185">Reference proteome</keyword>
<accession>A0A1I7VBW2</accession>
<name>A0A1I7VBW2_LOALO</name>